<dbReference type="RefSeq" id="WP_309489060.1">
    <property type="nucleotide sequence ID" value="NZ_JAENIG010000003.1"/>
</dbReference>
<dbReference type="EMBL" id="JAENIG010000003">
    <property type="protein sequence ID" value="MBK1854452.1"/>
    <property type="molecule type" value="Genomic_DNA"/>
</dbReference>
<gene>
    <name evidence="2" type="ORF">JIN83_05750</name>
</gene>
<name>A0AAE2SBM0_9BACT</name>
<evidence type="ECO:0000313" key="3">
    <source>
        <dbReference type="Proteomes" id="UP000634206"/>
    </source>
</evidence>
<comment type="caution">
    <text evidence="2">The sequence shown here is derived from an EMBL/GenBank/DDBJ whole genome shotgun (WGS) entry which is preliminary data.</text>
</comment>
<keyword evidence="3" id="KW-1185">Reference proteome</keyword>
<dbReference type="AlphaFoldDB" id="A0AAE2SBM0"/>
<reference evidence="2" key="1">
    <citation type="submission" date="2021-01" db="EMBL/GenBank/DDBJ databases">
        <title>Modified the classification status of verrucomicrobia.</title>
        <authorList>
            <person name="Feng X."/>
        </authorList>
    </citation>
    <scope>NUCLEOTIDE SEQUENCE</scope>
    <source>
        <strain evidence="2">5K15</strain>
    </source>
</reference>
<organism evidence="2 3">
    <name type="scientific">Oceaniferula flava</name>
    <dbReference type="NCBI Taxonomy" id="2800421"/>
    <lineage>
        <taxon>Bacteria</taxon>
        <taxon>Pseudomonadati</taxon>
        <taxon>Verrucomicrobiota</taxon>
        <taxon>Verrucomicrobiia</taxon>
        <taxon>Verrucomicrobiales</taxon>
        <taxon>Verrucomicrobiaceae</taxon>
        <taxon>Oceaniferula</taxon>
    </lineage>
</organism>
<evidence type="ECO:0000256" key="1">
    <source>
        <dbReference type="SAM" id="MobiDB-lite"/>
    </source>
</evidence>
<accession>A0AAE2SBM0</accession>
<protein>
    <submittedName>
        <fullName evidence="2">Uncharacterized protein</fullName>
    </submittedName>
</protein>
<sequence>MILITLIGLSVFAIGGYNNWQLAAEASQKLKKVYNAQRTYLSEHPTQSVSTVTAAQIIPYLSDKSDELPTVEGEDGSQYSIKVDVSPPVIVTSSGAVYDPSGSPDDGLWDVGS</sequence>
<dbReference type="Proteomes" id="UP000634206">
    <property type="component" value="Unassembled WGS sequence"/>
</dbReference>
<proteinExistence type="predicted"/>
<evidence type="ECO:0000313" key="2">
    <source>
        <dbReference type="EMBL" id="MBK1854452.1"/>
    </source>
</evidence>
<feature type="region of interest" description="Disordered" evidence="1">
    <location>
        <begin position="94"/>
        <end position="113"/>
    </location>
</feature>